<keyword evidence="3" id="KW-1185">Reference proteome</keyword>
<protein>
    <recommendedName>
        <fullName evidence="1">Ig-like domain-containing protein</fullName>
    </recommendedName>
</protein>
<dbReference type="InterPro" id="IPR013783">
    <property type="entry name" value="Ig-like_fold"/>
</dbReference>
<dbReference type="AlphaFoldDB" id="A0AAD9IRR8"/>
<sequence>MICSTRSTTILPNNLPSDLKPIMKYRWQRDNKSLSNDGRHIMSGNTLTIDKLQIQDNSITYICIAQEYGSKFNNYREIKLNVMLLAKWYDLYPEDMIRIVNIGDTTNFKVWIIARPLPRQDQCHWMFSSCDYYDNISRTCKSYSI</sequence>
<proteinExistence type="predicted"/>
<accession>A0AAD9IRR8</accession>
<reference evidence="2" key="1">
    <citation type="journal article" date="2023" name="Mol. Biol. Evol.">
        <title>Third-Generation Sequencing Reveals the Adaptive Role of the Epigenome in Three Deep-Sea Polychaetes.</title>
        <authorList>
            <person name="Perez M."/>
            <person name="Aroh O."/>
            <person name="Sun Y."/>
            <person name="Lan Y."/>
            <person name="Juniper S.K."/>
            <person name="Young C.R."/>
            <person name="Angers B."/>
            <person name="Qian P.Y."/>
        </authorList>
    </citation>
    <scope>NUCLEOTIDE SEQUENCE</scope>
    <source>
        <strain evidence="2">P08H-3</strain>
    </source>
</reference>
<dbReference type="PROSITE" id="PS50835">
    <property type="entry name" value="IG_LIKE"/>
    <property type="match status" value="1"/>
</dbReference>
<name>A0AAD9IRR8_9ANNE</name>
<dbReference type="EMBL" id="JAODUP010001958">
    <property type="protein sequence ID" value="KAK2139183.1"/>
    <property type="molecule type" value="Genomic_DNA"/>
</dbReference>
<feature type="domain" description="Ig-like" evidence="1">
    <location>
        <begin position="1"/>
        <end position="81"/>
    </location>
</feature>
<comment type="caution">
    <text evidence="2">The sequence shown here is derived from an EMBL/GenBank/DDBJ whole genome shotgun (WGS) entry which is preliminary data.</text>
</comment>
<dbReference type="Gene3D" id="2.60.40.10">
    <property type="entry name" value="Immunoglobulins"/>
    <property type="match status" value="1"/>
</dbReference>
<dbReference type="SUPFAM" id="SSF48726">
    <property type="entry name" value="Immunoglobulin"/>
    <property type="match status" value="1"/>
</dbReference>
<dbReference type="InterPro" id="IPR007110">
    <property type="entry name" value="Ig-like_dom"/>
</dbReference>
<organism evidence="2 3">
    <name type="scientific">Paralvinella palmiformis</name>
    <dbReference type="NCBI Taxonomy" id="53620"/>
    <lineage>
        <taxon>Eukaryota</taxon>
        <taxon>Metazoa</taxon>
        <taxon>Spiralia</taxon>
        <taxon>Lophotrochozoa</taxon>
        <taxon>Annelida</taxon>
        <taxon>Polychaeta</taxon>
        <taxon>Sedentaria</taxon>
        <taxon>Canalipalpata</taxon>
        <taxon>Terebellida</taxon>
        <taxon>Terebelliformia</taxon>
        <taxon>Alvinellidae</taxon>
        <taxon>Paralvinella</taxon>
    </lineage>
</organism>
<gene>
    <name evidence="2" type="ORF">LSH36_1965g00001</name>
</gene>
<evidence type="ECO:0000313" key="2">
    <source>
        <dbReference type="EMBL" id="KAK2139183.1"/>
    </source>
</evidence>
<evidence type="ECO:0000259" key="1">
    <source>
        <dbReference type="PROSITE" id="PS50835"/>
    </source>
</evidence>
<dbReference type="InterPro" id="IPR036179">
    <property type="entry name" value="Ig-like_dom_sf"/>
</dbReference>
<dbReference type="Proteomes" id="UP001208570">
    <property type="component" value="Unassembled WGS sequence"/>
</dbReference>
<evidence type="ECO:0000313" key="3">
    <source>
        <dbReference type="Proteomes" id="UP001208570"/>
    </source>
</evidence>